<dbReference type="PROSITE" id="PS50005">
    <property type="entry name" value="TPR"/>
    <property type="match status" value="1"/>
</dbReference>
<evidence type="ECO:0000313" key="6">
    <source>
        <dbReference type="Proteomes" id="UP001165293"/>
    </source>
</evidence>
<dbReference type="InterPro" id="IPR019734">
    <property type="entry name" value="TPR_rpt"/>
</dbReference>
<sequence length="584" mass="63948">MLTIRQLRKRKVAQWVLGYTAVAWALLQGVGLLADTYGWSAIPMRVGVALSVLGFFLTLVIAWFQGERGQQKVTRLEVALIAIVVIVGGAWLWQTVQTTSEQAAADASPLVSAGIPTIEQDPSIAVLPLDNMSSGQEQQYFSDGISEELLNLLNKVPELRVIARTSSFAFKDQNLAVPEIARRLNVASILQGSVRRAGNRVRIAVQLVRATDGAQLWAETYDRDLNDIFQVQDEIAAAVVDELKIKLLKAPKVTPVDPRVYALILQAQALLDQQSKDGRAQALLVFKQALSIAPNEARAWAGLGRVYINQSIYSEIPPTEAAKLAREALNKALKIDPRNVIAITGLARLAADFDFDAQAAADYNKRALQIEPNNLVAINTLGILLSNVGRFDEALPLYDYRVAHDPANPTAYNNRGITRYYARQWDAAIDDFRTALRLSPAFVGARNGIAASLLAGKGDAAGALREIEGEPDEASRLQIRALAFFALGRTRESNGALQALIRTHGEEQPTLVALAYSYRVDRDAAFEWLDKAAAARDPAATSVAFDVLTDPLRDDPRWLPFLTKIGYDPEQLARVRIDVPKPGT</sequence>
<dbReference type="PANTHER" id="PTHR44943">
    <property type="entry name" value="CELLULOSE SYNTHASE OPERON PROTEIN C"/>
    <property type="match status" value="1"/>
</dbReference>
<evidence type="ECO:0000256" key="4">
    <source>
        <dbReference type="SAM" id="Phobius"/>
    </source>
</evidence>
<keyword evidence="4" id="KW-0472">Membrane</keyword>
<proteinExistence type="predicted"/>
<dbReference type="PANTHER" id="PTHR44943:SF8">
    <property type="entry name" value="TPR REPEAT-CONTAINING PROTEIN MJ0263"/>
    <property type="match status" value="1"/>
</dbReference>
<protein>
    <submittedName>
        <fullName evidence="5">Tetratricopeptide repeat protein</fullName>
    </submittedName>
</protein>
<organism evidence="5 6">
    <name type="scientific">Noviluteimonas lactosilytica</name>
    <dbReference type="NCBI Taxonomy" id="2888523"/>
    <lineage>
        <taxon>Bacteria</taxon>
        <taxon>Pseudomonadati</taxon>
        <taxon>Pseudomonadota</taxon>
        <taxon>Gammaproteobacteria</taxon>
        <taxon>Lysobacterales</taxon>
        <taxon>Lysobacteraceae</taxon>
        <taxon>Noviluteimonas</taxon>
    </lineage>
</organism>
<dbReference type="Gene3D" id="3.40.50.10070">
    <property type="entry name" value="TolB, N-terminal domain"/>
    <property type="match status" value="1"/>
</dbReference>
<dbReference type="SMART" id="SM00028">
    <property type="entry name" value="TPR"/>
    <property type="match status" value="4"/>
</dbReference>
<reference evidence="5" key="1">
    <citation type="submission" date="2021-10" db="EMBL/GenBank/DDBJ databases">
        <authorList>
            <person name="Lyu M."/>
            <person name="Wang X."/>
            <person name="Meng X."/>
            <person name="Xu K."/>
        </authorList>
    </citation>
    <scope>NUCLEOTIDE SEQUENCE</scope>
    <source>
        <strain evidence="5">A6</strain>
    </source>
</reference>
<evidence type="ECO:0000313" key="5">
    <source>
        <dbReference type="EMBL" id="MCC8363779.1"/>
    </source>
</evidence>
<name>A0ABS8JJK6_9GAMM</name>
<gene>
    <name evidence="5" type="ORF">LK996_11920</name>
</gene>
<keyword evidence="4" id="KW-0812">Transmembrane</keyword>
<feature type="transmembrane region" description="Helical" evidence="4">
    <location>
        <begin position="46"/>
        <end position="64"/>
    </location>
</feature>
<evidence type="ECO:0000256" key="3">
    <source>
        <dbReference type="PROSITE-ProRule" id="PRU00339"/>
    </source>
</evidence>
<keyword evidence="1" id="KW-0677">Repeat</keyword>
<feature type="transmembrane region" description="Helical" evidence="4">
    <location>
        <begin position="12"/>
        <end position="34"/>
    </location>
</feature>
<accession>A0ABS8JJK6</accession>
<keyword evidence="6" id="KW-1185">Reference proteome</keyword>
<dbReference type="EMBL" id="JAJGAK010000003">
    <property type="protein sequence ID" value="MCC8363779.1"/>
    <property type="molecule type" value="Genomic_DNA"/>
</dbReference>
<keyword evidence="4" id="KW-1133">Transmembrane helix</keyword>
<dbReference type="Proteomes" id="UP001165293">
    <property type="component" value="Unassembled WGS sequence"/>
</dbReference>
<dbReference type="RefSeq" id="WP_230527584.1">
    <property type="nucleotide sequence ID" value="NZ_JAJGAK010000003.1"/>
</dbReference>
<keyword evidence="2 3" id="KW-0802">TPR repeat</keyword>
<evidence type="ECO:0000256" key="2">
    <source>
        <dbReference type="ARBA" id="ARBA00022803"/>
    </source>
</evidence>
<evidence type="ECO:0000256" key="1">
    <source>
        <dbReference type="ARBA" id="ARBA00022737"/>
    </source>
</evidence>
<dbReference type="Gene3D" id="1.25.40.10">
    <property type="entry name" value="Tetratricopeptide repeat domain"/>
    <property type="match status" value="2"/>
</dbReference>
<feature type="transmembrane region" description="Helical" evidence="4">
    <location>
        <begin position="76"/>
        <end position="93"/>
    </location>
</feature>
<comment type="caution">
    <text evidence="5">The sequence shown here is derived from an EMBL/GenBank/DDBJ whole genome shotgun (WGS) entry which is preliminary data.</text>
</comment>
<dbReference type="InterPro" id="IPR011990">
    <property type="entry name" value="TPR-like_helical_dom_sf"/>
</dbReference>
<feature type="repeat" description="TPR" evidence="3">
    <location>
        <begin position="409"/>
        <end position="442"/>
    </location>
</feature>
<dbReference type="InterPro" id="IPR051685">
    <property type="entry name" value="Ycf3/AcsC/BcsC/TPR_MFPF"/>
</dbReference>
<dbReference type="SUPFAM" id="SSF48452">
    <property type="entry name" value="TPR-like"/>
    <property type="match status" value="1"/>
</dbReference>